<protein>
    <recommendedName>
        <fullName evidence="3">Phage tail protein</fullName>
    </recommendedName>
</protein>
<evidence type="ECO:0008006" key="3">
    <source>
        <dbReference type="Google" id="ProtNLM"/>
    </source>
</evidence>
<sequence length="185" mass="19731">MGNNAANVSTGKPMVTGAVFTAPLGTALPTDATTALSSAFECLGHVSEDGLANANELDISEIKAWGGLTVYRSLNGLSDNFTLKLIESENVEVLKRVYGENNVTVDDQTGVTKITVKADDPEERVWVFEIALRGNKKKRIVIADGAVTSREEITYNDSDAIAYGITVSAYPNSDGATHDEYLAAQ</sequence>
<dbReference type="EMBL" id="FRDH01000008">
    <property type="protein sequence ID" value="SHN59668.1"/>
    <property type="molecule type" value="Genomic_DNA"/>
</dbReference>
<dbReference type="InterPro" id="IPR058154">
    <property type="entry name" value="Bxb1_TTP-like"/>
</dbReference>
<dbReference type="RefSeq" id="WP_072703767.1">
    <property type="nucleotide sequence ID" value="NZ_FRDH01000008.1"/>
</dbReference>
<dbReference type="Pfam" id="PF25681">
    <property type="entry name" value="Phage_TTP_17"/>
    <property type="match status" value="1"/>
</dbReference>
<dbReference type="AlphaFoldDB" id="A0A1M7SMI6"/>
<name>A0A1M7SMI6_9FIRM</name>
<accession>A0A1M7SMI6</accession>
<reference evidence="1 2" key="1">
    <citation type="submission" date="2016-12" db="EMBL/GenBank/DDBJ databases">
        <authorList>
            <person name="Song W.-J."/>
            <person name="Kurnit D.M."/>
        </authorList>
    </citation>
    <scope>NUCLEOTIDE SEQUENCE [LARGE SCALE GENOMIC DNA]</scope>
    <source>
        <strain evidence="1 2">DSM 14810</strain>
    </source>
</reference>
<dbReference type="Proteomes" id="UP000184097">
    <property type="component" value="Unassembled WGS sequence"/>
</dbReference>
<evidence type="ECO:0000313" key="2">
    <source>
        <dbReference type="Proteomes" id="UP000184097"/>
    </source>
</evidence>
<organism evidence="1 2">
    <name type="scientific">Butyrivibrio hungatei DSM 14810</name>
    <dbReference type="NCBI Taxonomy" id="1121132"/>
    <lineage>
        <taxon>Bacteria</taxon>
        <taxon>Bacillati</taxon>
        <taxon>Bacillota</taxon>
        <taxon>Clostridia</taxon>
        <taxon>Lachnospirales</taxon>
        <taxon>Lachnospiraceae</taxon>
        <taxon>Butyrivibrio</taxon>
    </lineage>
</organism>
<gene>
    <name evidence="1" type="ORF">SAMN02745247_02086</name>
</gene>
<proteinExistence type="predicted"/>
<evidence type="ECO:0000313" key="1">
    <source>
        <dbReference type="EMBL" id="SHN59668.1"/>
    </source>
</evidence>